<dbReference type="AlphaFoldDB" id="A0A5N5HDQ8"/>
<name>A0A5N5HDQ8_9ROSA</name>
<protein>
    <submittedName>
        <fullName evidence="1">Uncharacterized protein</fullName>
    </submittedName>
</protein>
<comment type="caution">
    <text evidence="1">The sequence shown here is derived from an EMBL/GenBank/DDBJ whole genome shotgun (WGS) entry which is preliminary data.</text>
</comment>
<proteinExistence type="predicted"/>
<keyword evidence="2" id="KW-1185">Reference proteome</keyword>
<reference evidence="1 2" key="1">
    <citation type="submission" date="2019-09" db="EMBL/GenBank/DDBJ databases">
        <authorList>
            <person name="Ou C."/>
        </authorList>
    </citation>
    <scope>NUCLEOTIDE SEQUENCE [LARGE SCALE GENOMIC DNA]</scope>
    <source>
        <strain evidence="1">S2</strain>
        <tissue evidence="1">Leaf</tissue>
    </source>
</reference>
<evidence type="ECO:0000313" key="1">
    <source>
        <dbReference type="EMBL" id="KAB2625778.1"/>
    </source>
</evidence>
<dbReference type="EMBL" id="SMOL01000160">
    <property type="protein sequence ID" value="KAB2625778.1"/>
    <property type="molecule type" value="Genomic_DNA"/>
</dbReference>
<gene>
    <name evidence="1" type="ORF">D8674_017438</name>
</gene>
<accession>A0A5N5HDQ8</accession>
<sequence length="89" mass="9674">MQFGGRDRLAFAPLSQTQGFESTHSNVMMTRMRVLTARQACVLLQTAWQAWVHVIAESGKGRSMCAVTDSMASMCAVTDSMASMGACYC</sequence>
<organism evidence="1 2">
    <name type="scientific">Pyrus ussuriensis x Pyrus communis</name>
    <dbReference type="NCBI Taxonomy" id="2448454"/>
    <lineage>
        <taxon>Eukaryota</taxon>
        <taxon>Viridiplantae</taxon>
        <taxon>Streptophyta</taxon>
        <taxon>Embryophyta</taxon>
        <taxon>Tracheophyta</taxon>
        <taxon>Spermatophyta</taxon>
        <taxon>Magnoliopsida</taxon>
        <taxon>eudicotyledons</taxon>
        <taxon>Gunneridae</taxon>
        <taxon>Pentapetalae</taxon>
        <taxon>rosids</taxon>
        <taxon>fabids</taxon>
        <taxon>Rosales</taxon>
        <taxon>Rosaceae</taxon>
        <taxon>Amygdaloideae</taxon>
        <taxon>Maleae</taxon>
        <taxon>Pyrus</taxon>
    </lineage>
</organism>
<reference evidence="1 2" key="3">
    <citation type="submission" date="2019-11" db="EMBL/GenBank/DDBJ databases">
        <title>A de novo genome assembly of a pear dwarfing rootstock.</title>
        <authorList>
            <person name="Wang F."/>
            <person name="Wang J."/>
            <person name="Li S."/>
            <person name="Zhang Y."/>
            <person name="Fang M."/>
            <person name="Ma L."/>
            <person name="Zhao Y."/>
            <person name="Jiang S."/>
        </authorList>
    </citation>
    <scope>NUCLEOTIDE SEQUENCE [LARGE SCALE GENOMIC DNA]</scope>
    <source>
        <strain evidence="1">S2</strain>
        <tissue evidence="1">Leaf</tissue>
    </source>
</reference>
<dbReference type="Proteomes" id="UP000327157">
    <property type="component" value="Chromosome 16"/>
</dbReference>
<evidence type="ECO:0000313" key="2">
    <source>
        <dbReference type="Proteomes" id="UP000327157"/>
    </source>
</evidence>
<reference evidence="2" key="2">
    <citation type="submission" date="2019-10" db="EMBL/GenBank/DDBJ databases">
        <title>A de novo genome assembly of a pear dwarfing rootstock.</title>
        <authorList>
            <person name="Wang F."/>
            <person name="Wang J."/>
            <person name="Li S."/>
            <person name="Zhang Y."/>
            <person name="Fang M."/>
            <person name="Ma L."/>
            <person name="Zhao Y."/>
            <person name="Jiang S."/>
        </authorList>
    </citation>
    <scope>NUCLEOTIDE SEQUENCE [LARGE SCALE GENOMIC DNA]</scope>
</reference>